<protein>
    <submittedName>
        <fullName evidence="1">Uncharacterized protein</fullName>
    </submittedName>
</protein>
<name>A0A427AVB3_ENSVE</name>
<reference evidence="1 2" key="1">
    <citation type="journal article" date="2014" name="Agronomy (Basel)">
        <title>A Draft Genome Sequence for Ensete ventricosum, the Drought-Tolerant Tree Against Hunger.</title>
        <authorList>
            <person name="Harrison J."/>
            <person name="Moore K.A."/>
            <person name="Paszkiewicz K."/>
            <person name="Jones T."/>
            <person name="Grant M."/>
            <person name="Ambacheew D."/>
            <person name="Muzemil S."/>
            <person name="Studholme D.J."/>
        </authorList>
    </citation>
    <scope>NUCLEOTIDE SEQUENCE [LARGE SCALE GENOMIC DNA]</scope>
</reference>
<comment type="caution">
    <text evidence="1">The sequence shown here is derived from an EMBL/GenBank/DDBJ whole genome shotgun (WGS) entry which is preliminary data.</text>
</comment>
<accession>A0A427AVB3</accession>
<sequence>MDGRDDRRYEMDGFGRFTSLPLSLRPPPDSKSPPILLFLLSDPSRFAADGRWRRRCLLLSDAIRLTLDFDLDFFSGFTWIGIATLNINDSNYSIVSNVFPLRVLIRIALYAHLPLGF</sequence>
<evidence type="ECO:0000313" key="1">
    <source>
        <dbReference type="EMBL" id="RRT80173.1"/>
    </source>
</evidence>
<evidence type="ECO:0000313" key="2">
    <source>
        <dbReference type="Proteomes" id="UP000287651"/>
    </source>
</evidence>
<dbReference type="AlphaFoldDB" id="A0A427AVB3"/>
<dbReference type="EMBL" id="AMZH03001210">
    <property type="protein sequence ID" value="RRT80173.1"/>
    <property type="molecule type" value="Genomic_DNA"/>
</dbReference>
<organism evidence="1 2">
    <name type="scientific">Ensete ventricosum</name>
    <name type="common">Abyssinian banana</name>
    <name type="synonym">Musa ensete</name>
    <dbReference type="NCBI Taxonomy" id="4639"/>
    <lineage>
        <taxon>Eukaryota</taxon>
        <taxon>Viridiplantae</taxon>
        <taxon>Streptophyta</taxon>
        <taxon>Embryophyta</taxon>
        <taxon>Tracheophyta</taxon>
        <taxon>Spermatophyta</taxon>
        <taxon>Magnoliopsida</taxon>
        <taxon>Liliopsida</taxon>
        <taxon>Zingiberales</taxon>
        <taxon>Musaceae</taxon>
        <taxon>Ensete</taxon>
    </lineage>
</organism>
<dbReference type="Proteomes" id="UP000287651">
    <property type="component" value="Unassembled WGS sequence"/>
</dbReference>
<gene>
    <name evidence="1" type="ORF">B296_00007960</name>
</gene>
<proteinExistence type="predicted"/>